<dbReference type="STRING" id="740709.A10D4_11761"/>
<dbReference type="PATRIC" id="fig|740709.3.peg.2376"/>
<protein>
    <recommendedName>
        <fullName evidence="4">Lipoprotein</fullName>
    </recommendedName>
</protein>
<dbReference type="AlphaFoldDB" id="K2JZ15"/>
<reference evidence="2 3" key="1">
    <citation type="journal article" date="2012" name="J. Bacteriol.">
        <title>Genome Sequence of Idiomarina xiamenensis Type Strain 10-D-4.</title>
        <authorList>
            <person name="Lai Q."/>
            <person name="Wang L."/>
            <person name="Wang W."/>
            <person name="Shao Z."/>
        </authorList>
    </citation>
    <scope>NUCLEOTIDE SEQUENCE [LARGE SCALE GENOMIC DNA]</scope>
    <source>
        <strain evidence="2 3">10-D-4</strain>
    </source>
</reference>
<dbReference type="EMBL" id="AMRG01000017">
    <property type="protein sequence ID" value="EKE80633.1"/>
    <property type="molecule type" value="Genomic_DNA"/>
</dbReference>
<feature type="signal peptide" evidence="1">
    <location>
        <begin position="1"/>
        <end position="29"/>
    </location>
</feature>
<comment type="caution">
    <text evidence="2">The sequence shown here is derived from an EMBL/GenBank/DDBJ whole genome shotgun (WGS) entry which is preliminary data.</text>
</comment>
<accession>K2JZ15</accession>
<evidence type="ECO:0000313" key="3">
    <source>
        <dbReference type="Proteomes" id="UP000014115"/>
    </source>
</evidence>
<keyword evidence="3" id="KW-1185">Reference proteome</keyword>
<evidence type="ECO:0000313" key="2">
    <source>
        <dbReference type="EMBL" id="EKE80633.1"/>
    </source>
</evidence>
<feature type="chain" id="PRO_5003859534" description="Lipoprotein" evidence="1">
    <location>
        <begin position="30"/>
        <end position="427"/>
    </location>
</feature>
<evidence type="ECO:0000256" key="1">
    <source>
        <dbReference type="SAM" id="SignalP"/>
    </source>
</evidence>
<name>K2JZ15_9GAMM</name>
<keyword evidence="1" id="KW-0732">Signal</keyword>
<proteinExistence type="predicted"/>
<sequence length="427" mass="48038">MSINNVTLSKQPLLFLLCAFTLLLSGCGATPKTQNGPLMVGPGSTMQSEPTKRSYNYNSSIYLDVAVPVFNPGFPIDADSGHIDYDELGEMDIWPQLRRAEAKRFAIQTKHALQDTKAFGSVNNVPSTDTTADLFVLGTINHSDSEVVTITVMVIDSAGTILGEREFEHTVSQYFFRDQQNQDKNPYEPVFSQIGDYVYDLVTQLPDTQKQRIKQTTLVRYAQYYSPEAYDSYVSRQLKRYDGQQYYQYSLNGLPAEDDPMFQRIQNLRAQDLLFVDRMQDQFEVFDKETEDAYRQWQKETLPEAVRAREARAERNTKAALGIGLGVLAAVLGNNSSSTATAVARTAGAIGSVWLLKDAYKANENLKVARTVIDEMGQGLDLNLSPTVMEFDDKSVELTGTASEQYEQWKAHLRKIYALEQTPDTRL</sequence>
<evidence type="ECO:0008006" key="4">
    <source>
        <dbReference type="Google" id="ProtNLM"/>
    </source>
</evidence>
<organism evidence="2 3">
    <name type="scientific">Idiomarina xiamenensis 10-D-4</name>
    <dbReference type="NCBI Taxonomy" id="740709"/>
    <lineage>
        <taxon>Bacteria</taxon>
        <taxon>Pseudomonadati</taxon>
        <taxon>Pseudomonadota</taxon>
        <taxon>Gammaproteobacteria</taxon>
        <taxon>Alteromonadales</taxon>
        <taxon>Idiomarinaceae</taxon>
        <taxon>Idiomarina</taxon>
    </lineage>
</organism>
<dbReference type="Proteomes" id="UP000014115">
    <property type="component" value="Unassembled WGS sequence"/>
</dbReference>
<dbReference type="eggNOG" id="ENOG502ZAQ2">
    <property type="taxonomic scope" value="Bacteria"/>
</dbReference>
<gene>
    <name evidence="2" type="ORF">A10D4_11761</name>
</gene>